<feature type="compositionally biased region" description="Low complexity" evidence="1">
    <location>
        <begin position="645"/>
        <end position="676"/>
    </location>
</feature>
<evidence type="ECO:0000256" key="1">
    <source>
        <dbReference type="SAM" id="MobiDB-lite"/>
    </source>
</evidence>
<dbReference type="AlphaFoldDB" id="A0A7S3LFH0"/>
<feature type="compositionally biased region" description="Pro residues" evidence="1">
    <location>
        <begin position="520"/>
        <end position="529"/>
    </location>
</feature>
<feature type="region of interest" description="Disordered" evidence="1">
    <location>
        <begin position="277"/>
        <end position="798"/>
    </location>
</feature>
<feature type="compositionally biased region" description="Polar residues" evidence="1">
    <location>
        <begin position="98"/>
        <end position="122"/>
    </location>
</feature>
<organism evidence="2">
    <name type="scientific">Amphora coffeiformis</name>
    <dbReference type="NCBI Taxonomy" id="265554"/>
    <lineage>
        <taxon>Eukaryota</taxon>
        <taxon>Sar</taxon>
        <taxon>Stramenopiles</taxon>
        <taxon>Ochrophyta</taxon>
        <taxon>Bacillariophyta</taxon>
        <taxon>Bacillariophyceae</taxon>
        <taxon>Bacillariophycidae</taxon>
        <taxon>Thalassiophysales</taxon>
        <taxon>Catenulaceae</taxon>
        <taxon>Amphora</taxon>
    </lineage>
</organism>
<feature type="compositionally biased region" description="Basic and acidic residues" evidence="1">
    <location>
        <begin position="396"/>
        <end position="420"/>
    </location>
</feature>
<feature type="region of interest" description="Disordered" evidence="1">
    <location>
        <begin position="192"/>
        <end position="244"/>
    </location>
</feature>
<feature type="compositionally biased region" description="Low complexity" evidence="1">
    <location>
        <begin position="382"/>
        <end position="395"/>
    </location>
</feature>
<sequence>MAAPTVECTSSKMKLPLTFTWIVFVLISNVEALSPLRPFQSVENAPRLPAFYQQGVTSRRPRSTTTELPMGLRNILGKVRKKKDRDNERDDDDDYSEPTPSAKQRNPSSVSPETSKTLSQLSPPAASRAGGTGKESTEPRLPVRMGMGKDGVFDVNLLDDNESVQERINRVKAGKMTVEEKLAFLNAALSTGNTPETRLPLRPPTAEAPPMDPAEQKKSRASPFPEDPILRSIAGGKDPGPAKLSQQIIDNAGIDSQKKKREYLDMVTDPHRFDVLRTQPANARLNPMAPTQGRIADAQQQYDFRAPVPPQQPAPAPPAMESPYLPMKQAPVQQNDNYPYTAPPPVPTTPKTTPPTQPVYNDTVSLDSSSSDNPDLAYRLGAAAIAQEQQRIAQEQQREEQRKKEEEEKKRKALELEEQNRAAAAKAAEEEQRRQEILAQREKEYRDRRRKEEEAAAREAAKLKEKEEQRLKTLMDAQQSYWEKKLARERELRENRLNEEQQQKRTAPTPPTAASVPVVTSPPSPPRPSPSQGGQNLSKHVFNPDERNILDEKLSSATDNRKRNESIPTPIPTPSFLNDVANSGLSRPQPKAKGPPLVRGKKQEEMDEQLRRLKELNSPLPNIPQGRYAEKKRNVPPASFQPQRPVSAYSSSPKPSSGSVNGVGTSPPARISSQAPSSPPPAPAPTPVPAPAPVRAPAPSNPLNSLFGNQPAPVPAPRAVAPRPAPASPPERKGPIRMQLPIDDDDGDAYDDEEGIDSRSNKNMSIADVKRKTGANQNSSEDPDERSKKWGVDMSKFM</sequence>
<feature type="compositionally biased region" description="Pro residues" evidence="1">
    <location>
        <begin position="201"/>
        <end position="212"/>
    </location>
</feature>
<feature type="compositionally biased region" description="Basic and acidic residues" evidence="1">
    <location>
        <begin position="542"/>
        <end position="565"/>
    </location>
</feature>
<feature type="compositionally biased region" description="Low complexity" evidence="1">
    <location>
        <begin position="504"/>
        <end position="519"/>
    </location>
</feature>
<feature type="compositionally biased region" description="Basic and acidic residues" evidence="1">
    <location>
        <begin position="601"/>
        <end position="615"/>
    </location>
</feature>
<gene>
    <name evidence="2" type="ORF">ACOF00016_LOCUS16624</name>
</gene>
<feature type="compositionally biased region" description="Basic and acidic residues" evidence="1">
    <location>
        <begin position="427"/>
        <end position="473"/>
    </location>
</feature>
<feature type="region of interest" description="Disordered" evidence="1">
    <location>
        <begin position="53"/>
        <end position="147"/>
    </location>
</feature>
<reference evidence="2" key="1">
    <citation type="submission" date="2021-01" db="EMBL/GenBank/DDBJ databases">
        <authorList>
            <person name="Corre E."/>
            <person name="Pelletier E."/>
            <person name="Niang G."/>
            <person name="Scheremetjew M."/>
            <person name="Finn R."/>
            <person name="Kale V."/>
            <person name="Holt S."/>
            <person name="Cochrane G."/>
            <person name="Meng A."/>
            <person name="Brown T."/>
            <person name="Cohen L."/>
        </authorList>
    </citation>
    <scope>NUCLEOTIDE SEQUENCE</scope>
    <source>
        <strain evidence="2">CCMP127</strain>
    </source>
</reference>
<protein>
    <submittedName>
        <fullName evidence="2">Uncharacterized protein</fullName>
    </submittedName>
</protein>
<dbReference type="EMBL" id="HBIM01022368">
    <property type="protein sequence ID" value="CAE0419827.1"/>
    <property type="molecule type" value="Transcribed_RNA"/>
</dbReference>
<feature type="compositionally biased region" description="Acidic residues" evidence="1">
    <location>
        <begin position="742"/>
        <end position="755"/>
    </location>
</feature>
<feature type="compositionally biased region" description="Pro residues" evidence="1">
    <location>
        <begin position="307"/>
        <end position="320"/>
    </location>
</feature>
<feature type="compositionally biased region" description="Pro residues" evidence="1">
    <location>
        <begin position="341"/>
        <end position="357"/>
    </location>
</feature>
<accession>A0A7S3LFH0</accession>
<proteinExistence type="predicted"/>
<feature type="compositionally biased region" description="Basic and acidic residues" evidence="1">
    <location>
        <begin position="482"/>
        <end position="503"/>
    </location>
</feature>
<feature type="compositionally biased region" description="Pro residues" evidence="1">
    <location>
        <begin position="677"/>
        <end position="700"/>
    </location>
</feature>
<evidence type="ECO:0000313" key="2">
    <source>
        <dbReference type="EMBL" id="CAE0419827.1"/>
    </source>
</evidence>
<name>A0A7S3LFH0_9STRA</name>